<dbReference type="SUPFAM" id="SSF54106">
    <property type="entry name" value="LysM domain"/>
    <property type="match status" value="1"/>
</dbReference>
<dbReference type="InterPro" id="IPR018392">
    <property type="entry name" value="LysM"/>
</dbReference>
<protein>
    <submittedName>
        <fullName evidence="2">LysM domain protein</fullName>
    </submittedName>
</protein>
<dbReference type="PANTHER" id="PTHR34700">
    <property type="entry name" value="POTASSIUM BINDING PROTEIN KBP"/>
    <property type="match status" value="1"/>
</dbReference>
<reference evidence="2 3" key="1">
    <citation type="journal article" date="2007" name="Nat. Biotechnol.">
        <title>Genome sequence and identification of candidate vaccine antigens from the animal pathogen Dichelobacter nodosus.</title>
        <authorList>
            <person name="Myers G.S."/>
            <person name="Parker D."/>
            <person name="Al-Hasani K."/>
            <person name="Kennan R.M."/>
            <person name="Seemann T."/>
            <person name="Ren Q."/>
            <person name="Badger J.H."/>
            <person name="Selengut J.D."/>
            <person name="Deboy R.T."/>
            <person name="Tettelin H."/>
            <person name="Boyce J.D."/>
            <person name="McCarl V.P."/>
            <person name="Han X."/>
            <person name="Nelson W.C."/>
            <person name="Madupu R."/>
            <person name="Mohamoud Y."/>
            <person name="Holley T."/>
            <person name="Fedorova N."/>
            <person name="Khouri H."/>
            <person name="Bottomley S.P."/>
            <person name="Whittington R.J."/>
            <person name="Adler B."/>
            <person name="Songer J.G."/>
            <person name="Rood J.I."/>
            <person name="Paulsen I.T."/>
        </authorList>
    </citation>
    <scope>NUCLEOTIDE SEQUENCE [LARGE SCALE GENOMIC DNA]</scope>
    <source>
        <strain evidence="2 3">VCS1703A</strain>
    </source>
</reference>
<accession>A5EWL7</accession>
<dbReference type="CDD" id="cd00118">
    <property type="entry name" value="LysM"/>
    <property type="match status" value="1"/>
</dbReference>
<dbReference type="PROSITE" id="PS51782">
    <property type="entry name" value="LYSM"/>
    <property type="match status" value="1"/>
</dbReference>
<dbReference type="PANTHER" id="PTHR34700:SF8">
    <property type="entry name" value="POTASSIUM BINDING PROTEIN KBP"/>
    <property type="match status" value="1"/>
</dbReference>
<dbReference type="AlphaFoldDB" id="A5EWL7"/>
<dbReference type="Pfam" id="PF01476">
    <property type="entry name" value="LysM"/>
    <property type="match status" value="1"/>
</dbReference>
<dbReference type="STRING" id="246195.DNO_0155"/>
<evidence type="ECO:0000259" key="1">
    <source>
        <dbReference type="PROSITE" id="PS51782"/>
    </source>
</evidence>
<dbReference type="EMBL" id="CP000513">
    <property type="protein sequence ID" value="ABQ14216.1"/>
    <property type="molecule type" value="Genomic_DNA"/>
</dbReference>
<evidence type="ECO:0000313" key="3">
    <source>
        <dbReference type="Proteomes" id="UP000000248"/>
    </source>
</evidence>
<gene>
    <name evidence="2" type="ordered locus">DNO_0155</name>
</gene>
<name>A5EWL7_DICNV</name>
<dbReference type="eggNOG" id="COG1652">
    <property type="taxonomic scope" value="Bacteria"/>
</dbReference>
<dbReference type="Proteomes" id="UP000000248">
    <property type="component" value="Chromosome"/>
</dbReference>
<organism evidence="2 3">
    <name type="scientific">Dichelobacter nodosus (strain VCS1703A)</name>
    <dbReference type="NCBI Taxonomy" id="246195"/>
    <lineage>
        <taxon>Bacteria</taxon>
        <taxon>Pseudomonadati</taxon>
        <taxon>Pseudomonadota</taxon>
        <taxon>Gammaproteobacteria</taxon>
        <taxon>Cardiobacteriales</taxon>
        <taxon>Cardiobacteriaceae</taxon>
        <taxon>Dichelobacter</taxon>
    </lineage>
</organism>
<keyword evidence="3" id="KW-1185">Reference proteome</keyword>
<dbReference type="InterPro" id="IPR052196">
    <property type="entry name" value="Bact_Kbp"/>
</dbReference>
<dbReference type="SMART" id="SM00257">
    <property type="entry name" value="LysM"/>
    <property type="match status" value="1"/>
</dbReference>
<dbReference type="InterPro" id="IPR036779">
    <property type="entry name" value="LysM_dom_sf"/>
</dbReference>
<evidence type="ECO:0000313" key="2">
    <source>
        <dbReference type="EMBL" id="ABQ14216.1"/>
    </source>
</evidence>
<feature type="domain" description="LysM" evidence="1">
    <location>
        <begin position="21"/>
        <end position="69"/>
    </location>
</feature>
<dbReference type="KEGG" id="dno:DNO_0155"/>
<dbReference type="Gene3D" id="3.10.350.10">
    <property type="entry name" value="LysM domain"/>
    <property type="match status" value="1"/>
</dbReference>
<sequence length="350" mass="40002">MPGTYQNQGNPQDAFGDRHVLRYVVKKGDTLWDISKRFLVKPWYWKKLWYNNPQIRNPHLIYPGDVLGIVDVGGEKRIGIIEAGEYHGVDTGRQTKDGRKIYKYNPGYREYNFHDLPITILNKVVAPFVLKTEIMTPQQVQSLPFIFGDAGDYLTLTQQQTFYSRNLPSGVENFSIYRPVGNFVANMDQVDKGKQPIIAQEMQYIGEVEVGERDAQGITKLHPIDVAQNILEHDVLVPSVPEEDFDYFPQIPSSNCNRGYILSNTNKTTTNIKEFDTIVTSFGQDNGAQVGDVWKIVRPGPMRELQGQMVQIPHKEIGYLMIIKVYPNYSLGFVLDSQQNIDVTDWIVRP</sequence>
<dbReference type="HOGENOM" id="CLU_050533_1_1_6"/>
<proteinExistence type="predicted"/>